<dbReference type="AlphaFoldDB" id="S3DRB6"/>
<dbReference type="SMART" id="SM00992">
    <property type="entry name" value="YccV-like"/>
    <property type="match status" value="1"/>
</dbReference>
<dbReference type="InterPro" id="IPR001810">
    <property type="entry name" value="F-box_dom"/>
</dbReference>
<dbReference type="SUPFAM" id="SSF141255">
    <property type="entry name" value="YccV-like"/>
    <property type="match status" value="1"/>
</dbReference>
<dbReference type="KEGG" id="glz:GLAREA_10250"/>
<dbReference type="PANTHER" id="PTHR31350:SF27">
    <property type="entry name" value="HEMIMETHYLATED DNA-BINDING DOMAIN-CONTAINING PROTEIN"/>
    <property type="match status" value="1"/>
</dbReference>
<dbReference type="Pfam" id="PF08755">
    <property type="entry name" value="YccV-like"/>
    <property type="match status" value="1"/>
</dbReference>
<dbReference type="InterPro" id="IPR032698">
    <property type="entry name" value="SirB1_N"/>
</dbReference>
<dbReference type="GO" id="GO:0003677">
    <property type="term" value="F:DNA binding"/>
    <property type="evidence" value="ECO:0007669"/>
    <property type="project" value="InterPro"/>
</dbReference>
<dbReference type="GeneID" id="19469297"/>
<dbReference type="OMA" id="LLWRHHC"/>
<dbReference type="STRING" id="1116229.S3DRB6"/>
<accession>S3DRB6</accession>
<organism evidence="2 3">
    <name type="scientific">Glarea lozoyensis (strain ATCC 20868 / MF5171)</name>
    <dbReference type="NCBI Taxonomy" id="1116229"/>
    <lineage>
        <taxon>Eukaryota</taxon>
        <taxon>Fungi</taxon>
        <taxon>Dikarya</taxon>
        <taxon>Ascomycota</taxon>
        <taxon>Pezizomycotina</taxon>
        <taxon>Leotiomycetes</taxon>
        <taxon>Helotiales</taxon>
        <taxon>Helotiaceae</taxon>
        <taxon>Glarea</taxon>
    </lineage>
</organism>
<name>S3DRB6_GLAL2</name>
<dbReference type="InterPro" id="IPR011722">
    <property type="entry name" value="Hemimethylated_DNA-bd_dom"/>
</dbReference>
<dbReference type="Pfam" id="PF13369">
    <property type="entry name" value="Transglut_core2"/>
    <property type="match status" value="1"/>
</dbReference>
<dbReference type="PROSITE" id="PS50181">
    <property type="entry name" value="FBOX"/>
    <property type="match status" value="1"/>
</dbReference>
<evidence type="ECO:0000313" key="3">
    <source>
        <dbReference type="Proteomes" id="UP000016922"/>
    </source>
</evidence>
<sequence length="608" mass="70199">MARHHDSPSLDDLPDEVLQHILDFVPAEDALRKTSLISKRLHILSSQQLLWRNHCEYDFTYWDARHGMPDKLDADIGEVDWKALYKYRRKIEQDVGDVLDSILKSQTGRIEKYKNISVHGYDAKDALLRHCSADEDQEDALARRYYATSVLDHIHRAEALSTWDRLKRGENIFLEEALGAFDLFVLHDQKGDLNEVSQALHDIASKLLDEYPAMKDGSLTTRQKALTVVQFLRAHNLVGCEDPASYRDLRNNYIGIALQHPDHASLPLISVAIYVAIAQRFEIDARVCGVPSHVHAVVIGSKEETLDGRPVMKKEDAEEAMFLDPFRSDQEVPVEVLHRFLASWSIPARDFDVHLRRTNTPGLVVRTSRNILASIQEFRAQPVIANYTDQFTMPLHSNTNPFAEIENAYYSALWCNFIFGRPDPHPNEHDQRQIVPLILEKYERLYPMDCHLLEKYICPLYPDVNDVGHLDLQETLRVVRAADSTPKQRRPRDSQASRESVRYKVGQVFRHRRYAYMAVIIGWDVECGMNPHWIASNGVDNLSRGRNQSFYHVLVEDTSIRYVAEENIEILETDEVDSLKSLAGRYFKRWDKEKKVFVSNICDEYPDH</sequence>
<dbReference type="InterPro" id="IPR036623">
    <property type="entry name" value="Hemimethylated_DNA-bd_sf"/>
</dbReference>
<proteinExistence type="predicted"/>
<keyword evidence="3" id="KW-1185">Reference proteome</keyword>
<dbReference type="EMBL" id="KE145356">
    <property type="protein sequence ID" value="EPE34556.1"/>
    <property type="molecule type" value="Genomic_DNA"/>
</dbReference>
<dbReference type="NCBIfam" id="TIGR02097">
    <property type="entry name" value="yccV"/>
    <property type="match status" value="1"/>
</dbReference>
<dbReference type="InterPro" id="IPR036047">
    <property type="entry name" value="F-box-like_dom_sf"/>
</dbReference>
<dbReference type="Pfam" id="PF12937">
    <property type="entry name" value="F-box-like"/>
    <property type="match status" value="1"/>
</dbReference>
<feature type="domain" description="F-box" evidence="1">
    <location>
        <begin position="7"/>
        <end position="54"/>
    </location>
</feature>
<evidence type="ECO:0000313" key="2">
    <source>
        <dbReference type="EMBL" id="EPE34556.1"/>
    </source>
</evidence>
<dbReference type="Gene3D" id="2.30.30.390">
    <property type="entry name" value="Hemimethylated DNA-binding domain"/>
    <property type="match status" value="1"/>
</dbReference>
<dbReference type="HOGENOM" id="CLU_020266_0_0_1"/>
<dbReference type="RefSeq" id="XP_008078491.1">
    <property type="nucleotide sequence ID" value="XM_008080300.1"/>
</dbReference>
<dbReference type="Proteomes" id="UP000016922">
    <property type="component" value="Unassembled WGS sequence"/>
</dbReference>
<gene>
    <name evidence="2" type="ORF">GLAREA_10250</name>
</gene>
<dbReference type="eggNOG" id="ENOG502QS7Z">
    <property type="taxonomic scope" value="Eukaryota"/>
</dbReference>
<dbReference type="PANTHER" id="PTHR31350">
    <property type="entry name" value="SI:DKEY-261L7.2"/>
    <property type="match status" value="1"/>
</dbReference>
<dbReference type="Gene3D" id="1.20.1280.50">
    <property type="match status" value="1"/>
</dbReference>
<dbReference type="SMART" id="SM00256">
    <property type="entry name" value="FBOX"/>
    <property type="match status" value="1"/>
</dbReference>
<protein>
    <submittedName>
        <fullName evidence="2">YccV-like protein</fullName>
    </submittedName>
</protein>
<evidence type="ECO:0000259" key="1">
    <source>
        <dbReference type="PROSITE" id="PS50181"/>
    </source>
</evidence>
<dbReference type="SUPFAM" id="SSF81383">
    <property type="entry name" value="F-box domain"/>
    <property type="match status" value="1"/>
</dbReference>
<reference evidence="2 3" key="1">
    <citation type="journal article" date="2013" name="BMC Genomics">
        <title>Genomics-driven discovery of the pneumocandin biosynthetic gene cluster in the fungus Glarea lozoyensis.</title>
        <authorList>
            <person name="Chen L."/>
            <person name="Yue Q."/>
            <person name="Zhang X."/>
            <person name="Xiang M."/>
            <person name="Wang C."/>
            <person name="Li S."/>
            <person name="Che Y."/>
            <person name="Ortiz-Lopez F.J."/>
            <person name="Bills G.F."/>
            <person name="Liu X."/>
            <person name="An Z."/>
        </authorList>
    </citation>
    <scope>NUCLEOTIDE SEQUENCE [LARGE SCALE GENOMIC DNA]</scope>
    <source>
        <strain evidence="3">ATCC 20868 / MF5171</strain>
    </source>
</reference>
<dbReference type="OrthoDB" id="28868at2759"/>